<protein>
    <submittedName>
        <fullName evidence="2">Uncharacterized protein</fullName>
    </submittedName>
</protein>
<feature type="transmembrane region" description="Helical" evidence="1">
    <location>
        <begin position="80"/>
        <end position="102"/>
    </location>
</feature>
<reference evidence="2" key="1">
    <citation type="submission" date="2021-08" db="EMBL/GenBank/DDBJ databases">
        <authorList>
            <person name="Sakaguchi M."/>
            <person name="Kikuchi T."/>
            <person name="Urbanczyk H."/>
        </authorList>
    </citation>
    <scope>NUCLEOTIDE SEQUENCE</scope>
    <source>
        <strain evidence="2">020920N</strain>
    </source>
</reference>
<sequence>MDVYSLLAFAAFLVLISSMIVLLGSSISLGLQMKRIDPSRYKAIYLLFVPFSSALLFNYVRSSENISKYPESSSWLFTVIRYSMVSLFISFVFMGFSAFLAAGNS</sequence>
<dbReference type="EMBL" id="CP082275">
    <property type="protein sequence ID" value="USH01473.1"/>
    <property type="molecule type" value="Genomic_DNA"/>
</dbReference>
<evidence type="ECO:0000313" key="2">
    <source>
        <dbReference type="EMBL" id="USH01473.1"/>
    </source>
</evidence>
<gene>
    <name evidence="2" type="ORF">K6Q96_11235</name>
</gene>
<evidence type="ECO:0000313" key="3">
    <source>
        <dbReference type="Proteomes" id="UP001056255"/>
    </source>
</evidence>
<accession>A0ABY4WPL6</accession>
<keyword evidence="1" id="KW-1133">Transmembrane helix</keyword>
<feature type="transmembrane region" description="Helical" evidence="1">
    <location>
        <begin position="43"/>
        <end position="60"/>
    </location>
</feature>
<evidence type="ECO:0000256" key="1">
    <source>
        <dbReference type="SAM" id="Phobius"/>
    </source>
</evidence>
<feature type="transmembrane region" description="Helical" evidence="1">
    <location>
        <begin position="6"/>
        <end position="31"/>
    </location>
</feature>
<keyword evidence="1" id="KW-0472">Membrane</keyword>
<keyword evidence="3" id="KW-1185">Reference proteome</keyword>
<name>A0ABY4WPL6_9GAMM</name>
<dbReference type="Proteomes" id="UP001056255">
    <property type="component" value="Chromosome I"/>
</dbReference>
<dbReference type="RefSeq" id="WP_251875792.1">
    <property type="nucleotide sequence ID" value="NZ_CP082275.1"/>
</dbReference>
<proteinExistence type="predicted"/>
<keyword evidence="1" id="KW-0812">Transmembrane</keyword>
<organism evidence="2 3">
    <name type="scientific">Grimontia kaedaensis</name>
    <dbReference type="NCBI Taxonomy" id="2872157"/>
    <lineage>
        <taxon>Bacteria</taxon>
        <taxon>Pseudomonadati</taxon>
        <taxon>Pseudomonadota</taxon>
        <taxon>Gammaproteobacteria</taxon>
        <taxon>Vibrionales</taxon>
        <taxon>Vibrionaceae</taxon>
        <taxon>Grimontia</taxon>
    </lineage>
</organism>